<protein>
    <submittedName>
        <fullName evidence="1">Membrane dipeptidase</fullName>
    </submittedName>
</protein>
<sequence>MNWVDGHCDVLFKMWKDPINHSFTSEQSALDVTWPRIKQSRVSLQVFAIYIPQRVPRSGTWEVALRQVDYFYERIVRKNGPLFHVQSQHDLLQIGRGIPAALLALEGVDALQGELAYLRILHHLGLRQVGLTWNYANEAADGVLEGRNGGLSNFGWQLVKEMERLSMILDVSHLSVRGFWEVIQQARTPVMASHSNCRALCSHVRNLTDEQIQALIQRQGLMGVTFVPQFVHNDPQKATVDDLLGHVERVCSLGGEGILTFGSDFDGIDHKIPGLEHAGHWDHWWNALIKRYPESLVYQWAFGNAIQFYERFLPAVKG</sequence>
<dbReference type="AlphaFoldDB" id="A0A1I6R6A5"/>
<dbReference type="GO" id="GO:0006508">
    <property type="term" value="P:proteolysis"/>
    <property type="evidence" value="ECO:0007669"/>
    <property type="project" value="InterPro"/>
</dbReference>
<evidence type="ECO:0000313" key="2">
    <source>
        <dbReference type="Proteomes" id="UP000198660"/>
    </source>
</evidence>
<evidence type="ECO:0000313" key="1">
    <source>
        <dbReference type="EMBL" id="SFS60233.1"/>
    </source>
</evidence>
<dbReference type="OrthoDB" id="9804920at2"/>
<organism evidence="1 2">
    <name type="scientific">Marininema halotolerans</name>
    <dbReference type="NCBI Taxonomy" id="1155944"/>
    <lineage>
        <taxon>Bacteria</taxon>
        <taxon>Bacillati</taxon>
        <taxon>Bacillota</taxon>
        <taxon>Bacilli</taxon>
        <taxon>Bacillales</taxon>
        <taxon>Thermoactinomycetaceae</taxon>
        <taxon>Marininema</taxon>
    </lineage>
</organism>
<dbReference type="Proteomes" id="UP000198660">
    <property type="component" value="Unassembled WGS sequence"/>
</dbReference>
<reference evidence="2" key="1">
    <citation type="submission" date="2016-10" db="EMBL/GenBank/DDBJ databases">
        <authorList>
            <person name="Varghese N."/>
            <person name="Submissions S."/>
        </authorList>
    </citation>
    <scope>NUCLEOTIDE SEQUENCE [LARGE SCALE GENOMIC DNA]</scope>
    <source>
        <strain evidence="2">DSM 45789</strain>
    </source>
</reference>
<dbReference type="Pfam" id="PF01244">
    <property type="entry name" value="Peptidase_M19"/>
    <property type="match status" value="1"/>
</dbReference>
<dbReference type="EMBL" id="FPAA01000004">
    <property type="protein sequence ID" value="SFS60233.1"/>
    <property type="molecule type" value="Genomic_DNA"/>
</dbReference>
<dbReference type="Gene3D" id="3.20.20.140">
    <property type="entry name" value="Metal-dependent hydrolases"/>
    <property type="match status" value="1"/>
</dbReference>
<dbReference type="InterPro" id="IPR008257">
    <property type="entry name" value="Pept_M19"/>
</dbReference>
<dbReference type="PROSITE" id="PS51365">
    <property type="entry name" value="RENAL_DIPEPTIDASE_2"/>
    <property type="match status" value="1"/>
</dbReference>
<dbReference type="PANTHER" id="PTHR10443">
    <property type="entry name" value="MICROSOMAL DIPEPTIDASE"/>
    <property type="match status" value="1"/>
</dbReference>
<gene>
    <name evidence="1" type="ORF">SAMN05444972_104177</name>
</gene>
<dbReference type="PANTHER" id="PTHR10443:SF12">
    <property type="entry name" value="DIPEPTIDASE"/>
    <property type="match status" value="1"/>
</dbReference>
<accession>A0A1I6R6A5</accession>
<name>A0A1I6R6A5_9BACL</name>
<dbReference type="SUPFAM" id="SSF51556">
    <property type="entry name" value="Metallo-dependent hydrolases"/>
    <property type="match status" value="1"/>
</dbReference>
<keyword evidence="2" id="KW-1185">Reference proteome</keyword>
<dbReference type="GO" id="GO:0070573">
    <property type="term" value="F:metallodipeptidase activity"/>
    <property type="evidence" value="ECO:0007669"/>
    <property type="project" value="InterPro"/>
</dbReference>
<proteinExistence type="predicted"/>
<dbReference type="RefSeq" id="WP_091835860.1">
    <property type="nucleotide sequence ID" value="NZ_FPAA01000004.1"/>
</dbReference>
<dbReference type="CDD" id="cd01301">
    <property type="entry name" value="rDP_like"/>
    <property type="match status" value="1"/>
</dbReference>
<dbReference type="InterPro" id="IPR032466">
    <property type="entry name" value="Metal_Hydrolase"/>
</dbReference>